<name>A0A9N9X1V6_PHACE</name>
<evidence type="ECO:0000313" key="3">
    <source>
        <dbReference type="Proteomes" id="UP001153737"/>
    </source>
</evidence>
<dbReference type="EMBL" id="OU896720">
    <property type="protein sequence ID" value="CAG9816613.1"/>
    <property type="molecule type" value="Genomic_DNA"/>
</dbReference>
<sequence>MGQTRVTVTVPSTAAGVKKPEKETIQRMNDYDCDKEFYDAIEDPEKKIDAPVVSYLLKQKDTIITELRDKIKLLYVQIDLLNKINDSNINKDKDKEPQKEVRARNVESPSTTAAKQVRQENTTVDLQKAGNSKTIEKRSADVVDSQTAGSSKINQKHMTAKLHELNTLQKCTEIINLGDATSPNVDNWQTVKYKQKPPRRKMIVGCNVESTVKGVPKNVILHVSRVENATTAEDLTKLLKPVFPEVKCDLMTSKFPSIYSSFKENNGVWQSALPVAMSRVQADVVRTKLKLNQERNQGLYSLSDYQDDEQSNSGI</sequence>
<feature type="compositionally biased region" description="Polar residues" evidence="1">
    <location>
        <begin position="107"/>
        <end position="133"/>
    </location>
</feature>
<dbReference type="OrthoDB" id="6779224at2759"/>
<dbReference type="Proteomes" id="UP001153737">
    <property type="component" value="Chromosome 14"/>
</dbReference>
<evidence type="ECO:0000256" key="1">
    <source>
        <dbReference type="SAM" id="MobiDB-lite"/>
    </source>
</evidence>
<accession>A0A9N9X1V6</accession>
<keyword evidence="3" id="KW-1185">Reference proteome</keyword>
<feature type="region of interest" description="Disordered" evidence="1">
    <location>
        <begin position="87"/>
        <end position="152"/>
    </location>
</feature>
<dbReference type="AlphaFoldDB" id="A0A9N9X1V6"/>
<organism evidence="2 3">
    <name type="scientific">Phaedon cochleariae</name>
    <name type="common">Mustard beetle</name>
    <dbReference type="NCBI Taxonomy" id="80249"/>
    <lineage>
        <taxon>Eukaryota</taxon>
        <taxon>Metazoa</taxon>
        <taxon>Ecdysozoa</taxon>
        <taxon>Arthropoda</taxon>
        <taxon>Hexapoda</taxon>
        <taxon>Insecta</taxon>
        <taxon>Pterygota</taxon>
        <taxon>Neoptera</taxon>
        <taxon>Endopterygota</taxon>
        <taxon>Coleoptera</taxon>
        <taxon>Polyphaga</taxon>
        <taxon>Cucujiformia</taxon>
        <taxon>Chrysomeloidea</taxon>
        <taxon>Chrysomelidae</taxon>
        <taxon>Chrysomelinae</taxon>
        <taxon>Chrysomelini</taxon>
        <taxon>Phaedon</taxon>
    </lineage>
</organism>
<evidence type="ECO:0000313" key="2">
    <source>
        <dbReference type="EMBL" id="CAG9816613.1"/>
    </source>
</evidence>
<proteinExistence type="predicted"/>
<reference evidence="2" key="2">
    <citation type="submission" date="2022-10" db="EMBL/GenBank/DDBJ databases">
        <authorList>
            <consortium name="ENA_rothamsted_submissions"/>
            <consortium name="culmorum"/>
            <person name="King R."/>
        </authorList>
    </citation>
    <scope>NUCLEOTIDE SEQUENCE</scope>
</reference>
<protein>
    <submittedName>
        <fullName evidence="2">Uncharacterized protein</fullName>
    </submittedName>
</protein>
<feature type="compositionally biased region" description="Basic and acidic residues" evidence="1">
    <location>
        <begin position="89"/>
        <end position="105"/>
    </location>
</feature>
<gene>
    <name evidence="2" type="ORF">PHAECO_LOCUS4391</name>
</gene>
<reference evidence="2" key="1">
    <citation type="submission" date="2022-01" db="EMBL/GenBank/DDBJ databases">
        <authorList>
            <person name="King R."/>
        </authorList>
    </citation>
    <scope>NUCLEOTIDE SEQUENCE</scope>
</reference>